<feature type="region of interest" description="Disordered" evidence="1">
    <location>
        <begin position="1"/>
        <end position="22"/>
    </location>
</feature>
<proteinExistence type="predicted"/>
<feature type="non-terminal residue" evidence="2">
    <location>
        <position position="1"/>
    </location>
</feature>
<dbReference type="AlphaFoldDB" id="A0A822B1X0"/>
<dbReference type="Proteomes" id="UP000663848">
    <property type="component" value="Unassembled WGS sequence"/>
</dbReference>
<gene>
    <name evidence="2" type="ORF">QYT958_LOCUS39680</name>
</gene>
<reference evidence="2" key="1">
    <citation type="submission" date="2021-02" db="EMBL/GenBank/DDBJ databases">
        <authorList>
            <person name="Nowell W R."/>
        </authorList>
    </citation>
    <scope>NUCLEOTIDE SEQUENCE</scope>
</reference>
<feature type="compositionally biased region" description="Polar residues" evidence="1">
    <location>
        <begin position="1"/>
        <end position="14"/>
    </location>
</feature>
<dbReference type="EMBL" id="CAJOBR010037802">
    <property type="protein sequence ID" value="CAF5017846.1"/>
    <property type="molecule type" value="Genomic_DNA"/>
</dbReference>
<feature type="non-terminal residue" evidence="2">
    <location>
        <position position="145"/>
    </location>
</feature>
<evidence type="ECO:0000256" key="1">
    <source>
        <dbReference type="SAM" id="MobiDB-lite"/>
    </source>
</evidence>
<accession>A0A822B1X0</accession>
<evidence type="ECO:0000313" key="3">
    <source>
        <dbReference type="Proteomes" id="UP000663848"/>
    </source>
</evidence>
<protein>
    <submittedName>
        <fullName evidence="2">Uncharacterized protein</fullName>
    </submittedName>
</protein>
<organism evidence="2 3">
    <name type="scientific">Rotaria socialis</name>
    <dbReference type="NCBI Taxonomy" id="392032"/>
    <lineage>
        <taxon>Eukaryota</taxon>
        <taxon>Metazoa</taxon>
        <taxon>Spiralia</taxon>
        <taxon>Gnathifera</taxon>
        <taxon>Rotifera</taxon>
        <taxon>Eurotatoria</taxon>
        <taxon>Bdelloidea</taxon>
        <taxon>Philodinida</taxon>
        <taxon>Philodinidae</taxon>
        <taxon>Rotaria</taxon>
    </lineage>
</organism>
<evidence type="ECO:0000313" key="2">
    <source>
        <dbReference type="EMBL" id="CAF5017846.1"/>
    </source>
</evidence>
<sequence>GNATTSRKTATSNGTTGGGLSRDEEALLVPTCLGWSNVLRRDSPSRFVLLFCGLESGHVVIWQLSEQQPTNNLTLTYAALLEPNATEPTANGTKKSGLSPSMPNGLYNSKVETSYKPPHNSISAMAWLSLSDTAGILALGSSHGH</sequence>
<comment type="caution">
    <text evidence="2">The sequence shown here is derived from an EMBL/GenBank/DDBJ whole genome shotgun (WGS) entry which is preliminary data.</text>
</comment>
<name>A0A822B1X0_9BILA</name>